<dbReference type="GO" id="GO:0006879">
    <property type="term" value="P:intracellular iron ion homeostasis"/>
    <property type="evidence" value="ECO:0007669"/>
    <property type="project" value="UniProtKB-KW"/>
</dbReference>
<feature type="binding site" evidence="5">
    <location>
        <position position="112"/>
    </location>
    <ligand>
        <name>Fe cation</name>
        <dbReference type="ChEBI" id="CHEBI:24875"/>
        <label>1</label>
    </ligand>
</feature>
<dbReference type="InterPro" id="IPR009040">
    <property type="entry name" value="Ferritin-like_diiron"/>
</dbReference>
<evidence type="ECO:0000256" key="1">
    <source>
        <dbReference type="ARBA" id="ARBA00022434"/>
    </source>
</evidence>
<evidence type="ECO:0000259" key="8">
    <source>
        <dbReference type="PROSITE" id="PS50905"/>
    </source>
</evidence>
<feature type="binding site" evidence="5">
    <location>
        <position position="35"/>
    </location>
    <ligand>
        <name>Fe cation</name>
        <dbReference type="ChEBI" id="CHEBI:24875"/>
        <label>1</label>
    </ligand>
</feature>
<feature type="binding site" evidence="5">
    <location>
        <position position="71"/>
    </location>
    <ligand>
        <name>Fe cation</name>
        <dbReference type="ChEBI" id="CHEBI:24875"/>
        <label>1</label>
    </ligand>
</feature>
<dbReference type="InterPro" id="IPR012347">
    <property type="entry name" value="Ferritin-like"/>
</dbReference>
<evidence type="ECO:0000256" key="5">
    <source>
        <dbReference type="PIRSR" id="PIRSR601519-1"/>
    </source>
</evidence>
<protein>
    <recommendedName>
        <fullName evidence="6">Ferritin</fullName>
    </recommendedName>
</protein>
<evidence type="ECO:0000313" key="10">
    <source>
        <dbReference type="Proteomes" id="UP000057820"/>
    </source>
</evidence>
<dbReference type="AlphaFoldDB" id="A0A0H5PEA7"/>
<dbReference type="GO" id="GO:0008198">
    <property type="term" value="F:ferrous iron binding"/>
    <property type="evidence" value="ECO:0007669"/>
    <property type="project" value="TreeGrafter"/>
</dbReference>
<evidence type="ECO:0000256" key="7">
    <source>
        <dbReference type="SAM" id="MobiDB-lite"/>
    </source>
</evidence>
<dbReference type="Gene3D" id="1.20.1260.10">
    <property type="match status" value="1"/>
</dbReference>
<dbReference type="PROSITE" id="PS50905">
    <property type="entry name" value="FERRITIN_LIKE"/>
    <property type="match status" value="1"/>
</dbReference>
<name>A0A0H5PEA7_NOCFR</name>
<gene>
    <name evidence="9" type="primary">bfrB_2</name>
    <name evidence="9" type="ORF">ERS450000_04114</name>
</gene>
<feature type="binding site" evidence="5">
    <location>
        <position position="145"/>
    </location>
    <ligand>
        <name>Fe cation</name>
        <dbReference type="ChEBI" id="CHEBI:24875"/>
        <label>1</label>
    </ligand>
</feature>
<geneLocation type="plasmid" evidence="9">
    <name>2</name>
</geneLocation>
<dbReference type="GO" id="GO:0006826">
    <property type="term" value="P:iron ion transport"/>
    <property type="evidence" value="ECO:0007669"/>
    <property type="project" value="InterPro"/>
</dbReference>
<dbReference type="SUPFAM" id="SSF47240">
    <property type="entry name" value="Ferritin-like"/>
    <property type="match status" value="1"/>
</dbReference>
<feature type="domain" description="Ferritin-like diiron" evidence="8">
    <location>
        <begin position="18"/>
        <end position="163"/>
    </location>
</feature>
<dbReference type="GO" id="GO:0004322">
    <property type="term" value="F:ferroxidase activity"/>
    <property type="evidence" value="ECO:0007669"/>
    <property type="project" value="TreeGrafter"/>
</dbReference>
<dbReference type="GO" id="GO:0008199">
    <property type="term" value="F:ferric iron binding"/>
    <property type="evidence" value="ECO:0007669"/>
    <property type="project" value="InterPro"/>
</dbReference>
<sequence length="194" mass="21787">MTSALTSVNVGNMSSHPENPRSKFHSLLHDQIRHEFNAEHQYIAIAVWFDNADLPQLAKRFYRQAVEERNHALMIVQYFLDRDISVELSGIDAAKSHFETAREPIALALAQEKTVTEQIIRLASTAREEGDYLGEQFMQWFLKEQVEEVANMTTLLNIADRAGSNLFDLEDFVAREMSGPADASYAPSVAGGSV</sequence>
<dbReference type="GO" id="GO:0005829">
    <property type="term" value="C:cytosol"/>
    <property type="evidence" value="ECO:0007669"/>
    <property type="project" value="TreeGrafter"/>
</dbReference>
<evidence type="ECO:0000313" key="9">
    <source>
        <dbReference type="EMBL" id="CRY80926.1"/>
    </source>
</evidence>
<keyword evidence="9" id="KW-0614">Plasmid</keyword>
<dbReference type="Pfam" id="PF00210">
    <property type="entry name" value="Ferritin"/>
    <property type="match status" value="1"/>
</dbReference>
<evidence type="ECO:0000256" key="6">
    <source>
        <dbReference type="RuleBase" id="RU361145"/>
    </source>
</evidence>
<feature type="binding site" evidence="5">
    <location>
        <position position="68"/>
    </location>
    <ligand>
        <name>Fe cation</name>
        <dbReference type="ChEBI" id="CHEBI:24875"/>
        <label>1</label>
    </ligand>
</feature>
<dbReference type="CDD" id="cd01055">
    <property type="entry name" value="Nonheme_Ferritin"/>
    <property type="match status" value="1"/>
</dbReference>
<dbReference type="KEGG" id="nfr:ERS450000_04114"/>
<dbReference type="InterPro" id="IPR041719">
    <property type="entry name" value="Ferritin_prok"/>
</dbReference>
<reference evidence="10" key="1">
    <citation type="submission" date="2015-03" db="EMBL/GenBank/DDBJ databases">
        <authorList>
            <consortium name="Pathogen Informatics"/>
        </authorList>
    </citation>
    <scope>NUCLEOTIDE SEQUENCE [LARGE SCALE GENOMIC DNA]</scope>
    <source>
        <strain evidence="10">NCTC11134</strain>
        <plasmid evidence="10">2</plasmid>
    </source>
</reference>
<dbReference type="InterPro" id="IPR001519">
    <property type="entry name" value="Ferritin"/>
</dbReference>
<evidence type="ECO:0000256" key="3">
    <source>
        <dbReference type="ARBA" id="ARBA00023002"/>
    </source>
</evidence>
<feature type="region of interest" description="Disordered" evidence="7">
    <location>
        <begin position="1"/>
        <end position="22"/>
    </location>
</feature>
<keyword evidence="2 5" id="KW-0479">Metal-binding</keyword>
<dbReference type="InterPro" id="IPR009078">
    <property type="entry name" value="Ferritin-like_SF"/>
</dbReference>
<dbReference type="PANTHER" id="PTHR11431">
    <property type="entry name" value="FERRITIN"/>
    <property type="match status" value="1"/>
</dbReference>
<keyword evidence="4 5" id="KW-0408">Iron</keyword>
<feature type="compositionally biased region" description="Polar residues" evidence="7">
    <location>
        <begin position="1"/>
        <end position="17"/>
    </location>
</feature>
<organism evidence="9 10">
    <name type="scientific">Nocardia farcinica</name>
    <dbReference type="NCBI Taxonomy" id="37329"/>
    <lineage>
        <taxon>Bacteria</taxon>
        <taxon>Bacillati</taxon>
        <taxon>Actinomycetota</taxon>
        <taxon>Actinomycetes</taxon>
        <taxon>Mycobacteriales</taxon>
        <taxon>Nocardiaceae</taxon>
        <taxon>Nocardia</taxon>
    </lineage>
</organism>
<dbReference type="Proteomes" id="UP000057820">
    <property type="component" value="Plasmid 2"/>
</dbReference>
<proteinExistence type="predicted"/>
<keyword evidence="3 9" id="KW-0560">Oxidoreductase</keyword>
<dbReference type="EMBL" id="LN868939">
    <property type="protein sequence ID" value="CRY80926.1"/>
    <property type="molecule type" value="Genomic_DNA"/>
</dbReference>
<evidence type="ECO:0000256" key="2">
    <source>
        <dbReference type="ARBA" id="ARBA00022723"/>
    </source>
</evidence>
<keyword evidence="1 6" id="KW-0409">Iron storage</keyword>
<dbReference type="InterPro" id="IPR008331">
    <property type="entry name" value="Ferritin_DPS_dom"/>
</dbReference>
<evidence type="ECO:0000256" key="4">
    <source>
        <dbReference type="ARBA" id="ARBA00023004"/>
    </source>
</evidence>
<accession>A0A0H5PEA7</accession>
<dbReference type="PANTHER" id="PTHR11431:SF127">
    <property type="entry name" value="BACTERIAL NON-HEME FERRITIN"/>
    <property type="match status" value="1"/>
</dbReference>